<reference evidence="2 3" key="1">
    <citation type="submission" date="2014-02" db="EMBL/GenBank/DDBJ databases">
        <authorList>
            <person name="Sibley D."/>
            <person name="Venepally P."/>
            <person name="Karamycheva S."/>
            <person name="Hadjithomas M."/>
            <person name="Khan A."/>
            <person name="Brunk B."/>
            <person name="Roos D."/>
            <person name="Caler E."/>
            <person name="Lorenzi H."/>
        </authorList>
    </citation>
    <scope>NUCLEOTIDE SEQUENCE [LARGE SCALE GENOMIC DNA]</scope>
    <source>
        <strain evidence="2 3">GAB2-2007-GAL-DOM2</strain>
    </source>
</reference>
<dbReference type="EMBL" id="AHZU02000268">
    <property type="protein sequence ID" value="KFG46505.1"/>
    <property type="molecule type" value="Genomic_DNA"/>
</dbReference>
<keyword evidence="1" id="KW-0472">Membrane</keyword>
<accession>A0A086KQ37</accession>
<feature type="transmembrane region" description="Helical" evidence="1">
    <location>
        <begin position="59"/>
        <end position="81"/>
    </location>
</feature>
<proteinExistence type="predicted"/>
<dbReference type="AlphaFoldDB" id="A0A086KQ37"/>
<dbReference type="VEuPathDB" id="ToxoDB:TGDOM2_248673"/>
<name>A0A086KQ37_TOXGO</name>
<sequence>MSASDVFQRTLHFRVPEPPSPKDKAAYILLGILNCFFFGLGMIVIGFMQSDVVNMMIGVLQLLLPIVGWIWAVVWGVMIVVRSLVPSSNI</sequence>
<protein>
    <submittedName>
        <fullName evidence="2">Putative transmembrane protein</fullName>
    </submittedName>
</protein>
<evidence type="ECO:0000313" key="3">
    <source>
        <dbReference type="Proteomes" id="UP000028837"/>
    </source>
</evidence>
<gene>
    <name evidence="2" type="ORF">TGDOM2_248673</name>
</gene>
<dbReference type="Proteomes" id="UP000028837">
    <property type="component" value="Unassembled WGS sequence"/>
</dbReference>
<evidence type="ECO:0000313" key="2">
    <source>
        <dbReference type="EMBL" id="KFG46505.1"/>
    </source>
</evidence>
<keyword evidence="1" id="KW-1133">Transmembrane helix</keyword>
<dbReference type="OrthoDB" id="332562at2759"/>
<feature type="transmembrane region" description="Helical" evidence="1">
    <location>
        <begin position="25"/>
        <end position="47"/>
    </location>
</feature>
<comment type="caution">
    <text evidence="2">The sequence shown here is derived from an EMBL/GenBank/DDBJ whole genome shotgun (WGS) entry which is preliminary data.</text>
</comment>
<organism evidence="2 3">
    <name type="scientific">Toxoplasma gondii GAB2-2007-GAL-DOM2</name>
    <dbReference type="NCBI Taxonomy" id="1130820"/>
    <lineage>
        <taxon>Eukaryota</taxon>
        <taxon>Sar</taxon>
        <taxon>Alveolata</taxon>
        <taxon>Apicomplexa</taxon>
        <taxon>Conoidasida</taxon>
        <taxon>Coccidia</taxon>
        <taxon>Eucoccidiorida</taxon>
        <taxon>Eimeriorina</taxon>
        <taxon>Sarcocystidae</taxon>
        <taxon>Toxoplasma</taxon>
    </lineage>
</organism>
<evidence type="ECO:0000256" key="1">
    <source>
        <dbReference type="SAM" id="Phobius"/>
    </source>
</evidence>
<keyword evidence="1 2" id="KW-0812">Transmembrane</keyword>